<dbReference type="PANTHER" id="PTHR47354:SF6">
    <property type="entry name" value="NADH OXIDOREDUCTASE HCR"/>
    <property type="match status" value="1"/>
</dbReference>
<dbReference type="InterPro" id="IPR017938">
    <property type="entry name" value="Riboflavin_synthase-like_b-brl"/>
</dbReference>
<keyword evidence="2" id="KW-0285">Flavoprotein</keyword>
<evidence type="ECO:0000256" key="4">
    <source>
        <dbReference type="ARBA" id="ARBA00022723"/>
    </source>
</evidence>
<keyword evidence="6" id="KW-0560">Oxidoreductase</keyword>
<dbReference type="SUPFAM" id="SSF54292">
    <property type="entry name" value="2Fe-2S ferredoxin-like"/>
    <property type="match status" value="1"/>
</dbReference>
<dbReference type="InterPro" id="IPR001709">
    <property type="entry name" value="Flavoprot_Pyr_Nucl_cyt_Rdtase"/>
</dbReference>
<dbReference type="SUPFAM" id="SSF52343">
    <property type="entry name" value="Ferredoxin reductase-like, C-terminal NADP-linked domain"/>
    <property type="match status" value="1"/>
</dbReference>
<dbReference type="CDD" id="cd06215">
    <property type="entry name" value="FNR_iron_sulfur_binding_1"/>
    <property type="match status" value="1"/>
</dbReference>
<dbReference type="PROSITE" id="PS51384">
    <property type="entry name" value="FAD_FR"/>
    <property type="match status" value="1"/>
</dbReference>
<evidence type="ECO:0000256" key="3">
    <source>
        <dbReference type="ARBA" id="ARBA00022714"/>
    </source>
</evidence>
<comment type="caution">
    <text evidence="13">The sequence shown here is derived from an EMBL/GenBank/DDBJ whole genome shotgun (WGS) entry which is preliminary data.</text>
</comment>
<feature type="domain" description="FAD-binding FR-type" evidence="12">
    <location>
        <begin position="18"/>
        <end position="125"/>
    </location>
</feature>
<dbReference type="PROSITE" id="PS00197">
    <property type="entry name" value="2FE2S_FER_1"/>
    <property type="match status" value="1"/>
</dbReference>
<feature type="domain" description="2Fe-2S ferredoxin-type" evidence="11">
    <location>
        <begin position="279"/>
        <end position="363"/>
    </location>
</feature>
<dbReference type="PRINTS" id="PR00406">
    <property type="entry name" value="CYTB5RDTASE"/>
</dbReference>
<dbReference type="Pfam" id="PF00970">
    <property type="entry name" value="FAD_binding_6"/>
    <property type="match status" value="1"/>
</dbReference>
<comment type="cofactor">
    <cofactor evidence="1">
        <name>FAD</name>
        <dbReference type="ChEBI" id="CHEBI:57692"/>
    </cofactor>
</comment>
<organism evidence="13 14">
    <name type="scientific">Endobacterium cereale</name>
    <dbReference type="NCBI Taxonomy" id="2663029"/>
    <lineage>
        <taxon>Bacteria</taxon>
        <taxon>Pseudomonadati</taxon>
        <taxon>Pseudomonadota</taxon>
        <taxon>Alphaproteobacteria</taxon>
        <taxon>Hyphomicrobiales</taxon>
        <taxon>Rhizobiaceae</taxon>
        <taxon>Endobacterium</taxon>
    </lineage>
</organism>
<evidence type="ECO:0000256" key="1">
    <source>
        <dbReference type="ARBA" id="ARBA00001974"/>
    </source>
</evidence>
<dbReference type="InterPro" id="IPR001041">
    <property type="entry name" value="2Fe-2S_ferredoxin-type"/>
</dbReference>
<dbReference type="InterPro" id="IPR036010">
    <property type="entry name" value="2Fe-2S_ferredoxin-like_sf"/>
</dbReference>
<dbReference type="PRINTS" id="PR00371">
    <property type="entry name" value="FPNCR"/>
</dbReference>
<dbReference type="Pfam" id="PF00111">
    <property type="entry name" value="Fer2"/>
    <property type="match status" value="1"/>
</dbReference>
<dbReference type="InterPro" id="IPR006058">
    <property type="entry name" value="2Fe2S_fd_BS"/>
</dbReference>
<sequence>MNMAAAYPHLDEMQPWNARLQLLECISVTPETADVMTFIFKPEKPGWFRYVPGQFVTLELPVGPNGVKEPTMRTYTLSSSPSRPFTVAVTVKAQKDSIGTRWMFENLKPGMKIRALGPLGDFSYVKHPGQKYLFISAGSGITPMMSMTRDLNDRAPSSDVVFINCSRTPADIIFRRELEDLARHMPKLTLGLIVENSPRHDAWVGLQGIIDRAKITMFASDFMERTVFCCGPEPFMTAVRGLLESLGFDMKNYHQESFAPALPSIEELPSTAAEGEVLANVAFTMSGKEFPCQPGQTVLMTARANGVRIGAACESGLCGTCRVLLVSGEVDMNHNGGILDDEIEEGYILACCSRPKGDVAVEA</sequence>
<dbReference type="AlphaFoldDB" id="A0A6A8AD35"/>
<accession>A0A6A8AD35</accession>
<evidence type="ECO:0000256" key="8">
    <source>
        <dbReference type="ARBA" id="ARBA00023014"/>
    </source>
</evidence>
<dbReference type="InterPro" id="IPR012675">
    <property type="entry name" value="Beta-grasp_dom_sf"/>
</dbReference>
<dbReference type="SUPFAM" id="SSF63380">
    <property type="entry name" value="Riboflavin synthase domain-like"/>
    <property type="match status" value="1"/>
</dbReference>
<evidence type="ECO:0000256" key="5">
    <source>
        <dbReference type="ARBA" id="ARBA00022827"/>
    </source>
</evidence>
<dbReference type="InterPro" id="IPR008333">
    <property type="entry name" value="Cbr1-like_FAD-bd_dom"/>
</dbReference>
<dbReference type="Pfam" id="PF00175">
    <property type="entry name" value="NAD_binding_1"/>
    <property type="match status" value="1"/>
</dbReference>
<gene>
    <name evidence="13" type="ORF">GAO09_16465</name>
</gene>
<dbReference type="RefSeq" id="WP_153355226.1">
    <property type="nucleotide sequence ID" value="NZ_JAYKOO010000007.1"/>
</dbReference>
<keyword evidence="7" id="KW-0408">Iron</keyword>
<dbReference type="CDD" id="cd00207">
    <property type="entry name" value="fer2"/>
    <property type="match status" value="1"/>
</dbReference>
<name>A0A6A8AD35_9HYPH</name>
<dbReference type="EMBL" id="WIXI01000045">
    <property type="protein sequence ID" value="MQY47630.1"/>
    <property type="molecule type" value="Genomic_DNA"/>
</dbReference>
<evidence type="ECO:0000313" key="13">
    <source>
        <dbReference type="EMBL" id="MQY47630.1"/>
    </source>
</evidence>
<evidence type="ECO:0000259" key="11">
    <source>
        <dbReference type="PROSITE" id="PS51085"/>
    </source>
</evidence>
<protein>
    <submittedName>
        <fullName evidence="13">2Fe-2S iron-sulfur cluster binding domain-containing protein</fullName>
    </submittedName>
</protein>
<dbReference type="InterPro" id="IPR017927">
    <property type="entry name" value="FAD-bd_FR_type"/>
</dbReference>
<keyword evidence="3" id="KW-0001">2Fe-2S</keyword>
<comment type="cofactor">
    <cofactor evidence="9">
        <name>[2Fe-2S] cluster</name>
        <dbReference type="ChEBI" id="CHEBI:190135"/>
    </cofactor>
</comment>
<proteinExistence type="inferred from homology"/>
<dbReference type="PANTHER" id="PTHR47354">
    <property type="entry name" value="NADH OXIDOREDUCTASE HCR"/>
    <property type="match status" value="1"/>
</dbReference>
<comment type="similarity">
    <text evidence="10">In the N-terminal section; belongs to the FAD-binding oxidoreductase type 6 family.</text>
</comment>
<dbReference type="Gene3D" id="2.40.30.10">
    <property type="entry name" value="Translation factors"/>
    <property type="match status" value="1"/>
</dbReference>
<dbReference type="InterPro" id="IPR001433">
    <property type="entry name" value="OxRdtase_FAD/NAD-bd"/>
</dbReference>
<keyword evidence="4" id="KW-0479">Metal-binding</keyword>
<keyword evidence="14" id="KW-1185">Reference proteome</keyword>
<dbReference type="GO" id="GO:0051537">
    <property type="term" value="F:2 iron, 2 sulfur cluster binding"/>
    <property type="evidence" value="ECO:0007669"/>
    <property type="project" value="UniProtKB-KW"/>
</dbReference>
<dbReference type="InterPro" id="IPR039261">
    <property type="entry name" value="FNR_nucleotide-bd"/>
</dbReference>
<dbReference type="Gene3D" id="3.40.50.80">
    <property type="entry name" value="Nucleotide-binding domain of ferredoxin-NADP reductase (FNR) module"/>
    <property type="match status" value="1"/>
</dbReference>
<evidence type="ECO:0000259" key="12">
    <source>
        <dbReference type="PROSITE" id="PS51384"/>
    </source>
</evidence>
<reference evidence="13 14" key="1">
    <citation type="submission" date="2019-11" db="EMBL/GenBank/DDBJ databases">
        <title>Genome analysis of Rhizobacterium cereale a novel genus and species isolated from maize roots in North Spain.</title>
        <authorList>
            <person name="Menendez E."/>
            <person name="Flores-Felix J.D."/>
            <person name="Ramirez-Bahena M.-H."/>
            <person name="Igual J.M."/>
            <person name="Garcia-Fraile P."/>
            <person name="Peix A."/>
            <person name="Velazquez E."/>
        </authorList>
    </citation>
    <scope>NUCLEOTIDE SEQUENCE [LARGE SCALE GENOMIC DNA]</scope>
    <source>
        <strain evidence="13 14">RZME27</strain>
    </source>
</reference>
<dbReference type="GO" id="GO:0046872">
    <property type="term" value="F:metal ion binding"/>
    <property type="evidence" value="ECO:0007669"/>
    <property type="project" value="UniProtKB-KW"/>
</dbReference>
<dbReference type="PROSITE" id="PS51085">
    <property type="entry name" value="2FE2S_FER_2"/>
    <property type="match status" value="1"/>
</dbReference>
<evidence type="ECO:0000256" key="7">
    <source>
        <dbReference type="ARBA" id="ARBA00023004"/>
    </source>
</evidence>
<dbReference type="InterPro" id="IPR050415">
    <property type="entry name" value="MRET"/>
</dbReference>
<dbReference type="Proteomes" id="UP000435138">
    <property type="component" value="Unassembled WGS sequence"/>
</dbReference>
<dbReference type="Gene3D" id="3.10.20.30">
    <property type="match status" value="1"/>
</dbReference>
<keyword evidence="5" id="KW-0274">FAD</keyword>
<evidence type="ECO:0000256" key="10">
    <source>
        <dbReference type="ARBA" id="ARBA00061434"/>
    </source>
</evidence>
<keyword evidence="8" id="KW-0411">Iron-sulfur</keyword>
<evidence type="ECO:0000256" key="6">
    <source>
        <dbReference type="ARBA" id="ARBA00023002"/>
    </source>
</evidence>
<evidence type="ECO:0000256" key="9">
    <source>
        <dbReference type="ARBA" id="ARBA00034078"/>
    </source>
</evidence>
<dbReference type="GO" id="GO:0016491">
    <property type="term" value="F:oxidoreductase activity"/>
    <property type="evidence" value="ECO:0007669"/>
    <property type="project" value="UniProtKB-KW"/>
</dbReference>
<evidence type="ECO:0000313" key="14">
    <source>
        <dbReference type="Proteomes" id="UP000435138"/>
    </source>
</evidence>
<evidence type="ECO:0000256" key="2">
    <source>
        <dbReference type="ARBA" id="ARBA00022630"/>
    </source>
</evidence>